<dbReference type="InterPro" id="IPR008972">
    <property type="entry name" value="Cupredoxin"/>
</dbReference>
<dbReference type="OrthoDB" id="7510199at2"/>
<keyword evidence="4" id="KW-1185">Reference proteome</keyword>
<accession>A0A3T0N3Q3</accession>
<protein>
    <recommendedName>
        <fullName evidence="2">EfeO-type cupredoxin-like domain-containing protein</fullName>
    </recommendedName>
</protein>
<dbReference type="SUPFAM" id="SSF49503">
    <property type="entry name" value="Cupredoxins"/>
    <property type="match status" value="1"/>
</dbReference>
<dbReference type="PROSITE" id="PS51318">
    <property type="entry name" value="TAT"/>
    <property type="match status" value="1"/>
</dbReference>
<organism evidence="3 4">
    <name type="scientific">Parasedimentitalea marina</name>
    <dbReference type="NCBI Taxonomy" id="2483033"/>
    <lineage>
        <taxon>Bacteria</taxon>
        <taxon>Pseudomonadati</taxon>
        <taxon>Pseudomonadota</taxon>
        <taxon>Alphaproteobacteria</taxon>
        <taxon>Rhodobacterales</taxon>
        <taxon>Paracoccaceae</taxon>
        <taxon>Parasedimentitalea</taxon>
    </lineage>
</organism>
<feature type="signal peptide" evidence="1">
    <location>
        <begin position="1"/>
        <end position="18"/>
    </location>
</feature>
<dbReference type="EMBL" id="CP033219">
    <property type="protein sequence ID" value="AZV78655.1"/>
    <property type="molecule type" value="Genomic_DNA"/>
</dbReference>
<feature type="domain" description="EfeO-type cupredoxin-like" evidence="2">
    <location>
        <begin position="18"/>
        <end position="114"/>
    </location>
</feature>
<keyword evidence="1" id="KW-0732">Signal</keyword>
<proteinExistence type="predicted"/>
<dbReference type="Pfam" id="PF13473">
    <property type="entry name" value="Cupredoxin_1"/>
    <property type="match status" value="1"/>
</dbReference>
<evidence type="ECO:0000256" key="1">
    <source>
        <dbReference type="SAM" id="SignalP"/>
    </source>
</evidence>
<gene>
    <name evidence="3" type="ORF">EBB79_12735</name>
</gene>
<evidence type="ECO:0000313" key="4">
    <source>
        <dbReference type="Proteomes" id="UP000283063"/>
    </source>
</evidence>
<reference evidence="3 4" key="1">
    <citation type="submission" date="2018-10" db="EMBL/GenBank/DDBJ databases">
        <title>Parasedimentitalea marina sp. nov., a psychrophilic bacterium isolated from deep seawater of the New Britain Trench.</title>
        <authorList>
            <person name="Cao J."/>
        </authorList>
    </citation>
    <scope>NUCLEOTIDE SEQUENCE [LARGE SCALE GENOMIC DNA]</scope>
    <source>
        <strain evidence="3 4">W43</strain>
    </source>
</reference>
<dbReference type="PANTHER" id="PTHR36507:SF1">
    <property type="entry name" value="BLL1555 PROTEIN"/>
    <property type="match status" value="1"/>
</dbReference>
<dbReference type="Proteomes" id="UP000283063">
    <property type="component" value="Chromosome"/>
</dbReference>
<dbReference type="InterPro" id="IPR028096">
    <property type="entry name" value="EfeO_Cupredoxin"/>
</dbReference>
<dbReference type="RefSeq" id="WP_127749213.1">
    <property type="nucleotide sequence ID" value="NZ_CP033219.1"/>
</dbReference>
<dbReference type="InterPro" id="IPR006311">
    <property type="entry name" value="TAT_signal"/>
</dbReference>
<sequence length="116" mass="12625">MTKTITRRGVLVGAAASAAVSSNSLTSANASRPKTHEVRITQFKFEPDVVVVEVGDIIRWSNLDLAPHTATETSFGWDTGEIAKGMSKETVVTEDMGTRYFCAFHPHMKGTITIKL</sequence>
<dbReference type="Gene3D" id="2.60.40.420">
    <property type="entry name" value="Cupredoxins - blue copper proteins"/>
    <property type="match status" value="1"/>
</dbReference>
<name>A0A3T0N3Q3_9RHOB</name>
<dbReference type="PANTHER" id="PTHR36507">
    <property type="entry name" value="BLL1555 PROTEIN"/>
    <property type="match status" value="1"/>
</dbReference>
<dbReference type="InterPro" id="IPR052721">
    <property type="entry name" value="ET_Amicyanin"/>
</dbReference>
<dbReference type="AlphaFoldDB" id="A0A3T0N3Q3"/>
<evidence type="ECO:0000313" key="3">
    <source>
        <dbReference type="EMBL" id="AZV78655.1"/>
    </source>
</evidence>
<dbReference type="KEGG" id="sedi:EBB79_12735"/>
<evidence type="ECO:0000259" key="2">
    <source>
        <dbReference type="Pfam" id="PF13473"/>
    </source>
</evidence>
<feature type="chain" id="PRO_5019367813" description="EfeO-type cupredoxin-like domain-containing protein" evidence="1">
    <location>
        <begin position="19"/>
        <end position="116"/>
    </location>
</feature>